<accession>K5YNZ8</accession>
<name>K5YNZ8_9BACT</name>
<gene>
    <name evidence="1" type="ORF">HMPREF1060_00320</name>
</gene>
<sequence length="127" mass="13189">MLNGKKILSVCGAVALLLGVGMNLRHSLNDYGMGTNSLSTFALAQTSSSSGSGSSSSGSGWFWTLKETKTECLYISSTSSSGGIIVVNPGASGSISIGQEGVIAYKGIVWECYDGWNPFCSKDCRAK</sequence>
<protein>
    <submittedName>
        <fullName evidence="1">Uncharacterized protein</fullName>
    </submittedName>
</protein>
<organism evidence="1 2">
    <name type="scientific">Parabacteroides merdae CL03T12C32</name>
    <dbReference type="NCBI Taxonomy" id="999420"/>
    <lineage>
        <taxon>Bacteria</taxon>
        <taxon>Pseudomonadati</taxon>
        <taxon>Bacteroidota</taxon>
        <taxon>Bacteroidia</taxon>
        <taxon>Bacteroidales</taxon>
        <taxon>Tannerellaceae</taxon>
        <taxon>Parabacteroides</taxon>
    </lineage>
</organism>
<evidence type="ECO:0000313" key="1">
    <source>
        <dbReference type="EMBL" id="EKN15682.1"/>
    </source>
</evidence>
<proteinExistence type="predicted"/>
<dbReference type="RefSeq" id="WP_005642549.1">
    <property type="nucleotide sequence ID" value="NZ_JH976452.1"/>
</dbReference>
<dbReference type="HOGENOM" id="CLU_1968439_0_0_10"/>
<comment type="caution">
    <text evidence="1">The sequence shown here is derived from an EMBL/GenBank/DDBJ whole genome shotgun (WGS) entry which is preliminary data.</text>
</comment>
<dbReference type="Proteomes" id="UP000006271">
    <property type="component" value="Unassembled WGS sequence"/>
</dbReference>
<evidence type="ECO:0000313" key="2">
    <source>
        <dbReference type="Proteomes" id="UP000006271"/>
    </source>
</evidence>
<dbReference type="AlphaFoldDB" id="K5YNZ8"/>
<reference evidence="1 2" key="1">
    <citation type="submission" date="2012-02" db="EMBL/GenBank/DDBJ databases">
        <title>The Genome Sequence of Parabacteroides merdae CL03T12C32.</title>
        <authorList>
            <consortium name="The Broad Institute Genome Sequencing Platform"/>
            <person name="Earl A."/>
            <person name="Ward D."/>
            <person name="Feldgarden M."/>
            <person name="Gevers D."/>
            <person name="Zitomersky N.L."/>
            <person name="Coyne M.J."/>
            <person name="Comstock L.E."/>
            <person name="Young S.K."/>
            <person name="Zeng Q."/>
            <person name="Gargeya S."/>
            <person name="Fitzgerald M."/>
            <person name="Haas B."/>
            <person name="Abouelleil A."/>
            <person name="Alvarado L."/>
            <person name="Arachchi H.M."/>
            <person name="Berlin A."/>
            <person name="Chapman S.B."/>
            <person name="Gearin G."/>
            <person name="Goldberg J."/>
            <person name="Griggs A."/>
            <person name="Gujja S."/>
            <person name="Hansen M."/>
            <person name="Heiman D."/>
            <person name="Howarth C."/>
            <person name="Larimer J."/>
            <person name="Lui A."/>
            <person name="MacDonald P.J.P."/>
            <person name="McCowen C."/>
            <person name="Montmayeur A."/>
            <person name="Murphy C."/>
            <person name="Neiman D."/>
            <person name="Pearson M."/>
            <person name="Priest M."/>
            <person name="Roberts A."/>
            <person name="Saif S."/>
            <person name="Shea T."/>
            <person name="Sisk P."/>
            <person name="Stolte C."/>
            <person name="Sykes S."/>
            <person name="Wortman J."/>
            <person name="Nusbaum C."/>
            <person name="Birren B."/>
        </authorList>
    </citation>
    <scope>NUCLEOTIDE SEQUENCE [LARGE SCALE GENOMIC DNA]</scope>
    <source>
        <strain evidence="1 2">CL03T12C32</strain>
    </source>
</reference>
<dbReference type="EMBL" id="AGZQ01000002">
    <property type="protein sequence ID" value="EKN15682.1"/>
    <property type="molecule type" value="Genomic_DNA"/>
</dbReference>